<organism evidence="2 3">
    <name type="scientific">Candidozyma auris</name>
    <name type="common">Yeast</name>
    <name type="synonym">Candida auris</name>
    <dbReference type="NCBI Taxonomy" id="498019"/>
    <lineage>
        <taxon>Eukaryota</taxon>
        <taxon>Fungi</taxon>
        <taxon>Dikarya</taxon>
        <taxon>Ascomycota</taxon>
        <taxon>Saccharomycotina</taxon>
        <taxon>Pichiomycetes</taxon>
        <taxon>Metschnikowiaceae</taxon>
        <taxon>Candidozyma</taxon>
    </lineage>
</organism>
<accession>A0A0L0P8H7</accession>
<evidence type="ECO:0000256" key="1">
    <source>
        <dbReference type="SAM" id="Phobius"/>
    </source>
</evidence>
<comment type="caution">
    <text evidence="2">The sequence shown here is derived from an EMBL/GenBank/DDBJ whole genome shotgun (WGS) entry which is preliminary data.</text>
</comment>
<keyword evidence="1" id="KW-0812">Transmembrane</keyword>
<evidence type="ECO:0000313" key="3">
    <source>
        <dbReference type="Proteomes" id="UP000037122"/>
    </source>
</evidence>
<sequence>MELERELRKPKPKEGRLTIPDCWGLEEGARGADCATGVVTYVASLLLVVLMVLLVVKLLLLVVLLLEPEENAVFAGVVVGRSPTLSAEEPKIEEGEALETFGDDS</sequence>
<protein>
    <submittedName>
        <fullName evidence="2">Uncharacterized protein</fullName>
    </submittedName>
</protein>
<proteinExistence type="predicted"/>
<reference evidence="3" key="1">
    <citation type="journal article" date="2015" name="BMC Genomics">
        <title>Draft genome of a commonly misdiagnosed multidrug resistant pathogen Candida auris.</title>
        <authorList>
            <person name="Chatterjee S."/>
            <person name="Alampalli S.V."/>
            <person name="Nageshan R.K."/>
            <person name="Chettiar S.T."/>
            <person name="Joshi S."/>
            <person name="Tatu U.S."/>
        </authorList>
    </citation>
    <scope>NUCLEOTIDE SEQUENCE [LARGE SCALE GENOMIC DNA]</scope>
    <source>
        <strain evidence="3">6684</strain>
    </source>
</reference>
<evidence type="ECO:0000313" key="2">
    <source>
        <dbReference type="EMBL" id="KNE02629.1"/>
    </source>
</evidence>
<keyword evidence="1" id="KW-1133">Transmembrane helix</keyword>
<gene>
    <name evidence="2" type="ORF">QG37_00447</name>
</gene>
<keyword evidence="1" id="KW-0472">Membrane</keyword>
<dbReference type="VEuPathDB" id="FungiDB:QG37_00447"/>
<dbReference type="AlphaFoldDB" id="A0A0L0P8H7"/>
<feature type="transmembrane region" description="Helical" evidence="1">
    <location>
        <begin position="41"/>
        <end position="66"/>
    </location>
</feature>
<name>A0A0L0P8H7_CANAR</name>
<dbReference type="EMBL" id="LGST01000003">
    <property type="protein sequence ID" value="KNE02629.1"/>
    <property type="molecule type" value="Genomic_DNA"/>
</dbReference>
<dbReference type="Proteomes" id="UP000037122">
    <property type="component" value="Unassembled WGS sequence"/>
</dbReference>